<feature type="region of interest" description="Disordered" evidence="1">
    <location>
        <begin position="3584"/>
        <end position="4256"/>
    </location>
</feature>
<feature type="compositionally biased region" description="Basic and acidic residues" evidence="1">
    <location>
        <begin position="2467"/>
        <end position="2489"/>
    </location>
</feature>
<feature type="compositionally biased region" description="Basic and acidic residues" evidence="1">
    <location>
        <begin position="2847"/>
        <end position="2888"/>
    </location>
</feature>
<feature type="region of interest" description="Disordered" evidence="1">
    <location>
        <begin position="1381"/>
        <end position="1402"/>
    </location>
</feature>
<feature type="region of interest" description="Disordered" evidence="1">
    <location>
        <begin position="2465"/>
        <end position="2489"/>
    </location>
</feature>
<feature type="compositionally biased region" description="Basic and acidic residues" evidence="1">
    <location>
        <begin position="970"/>
        <end position="1007"/>
    </location>
</feature>
<name>F0VCM1_NEOCL</name>
<feature type="region of interest" description="Disordered" evidence="1">
    <location>
        <begin position="1039"/>
        <end position="1078"/>
    </location>
</feature>
<feature type="compositionally biased region" description="Basic and acidic residues" evidence="1">
    <location>
        <begin position="4119"/>
        <end position="4149"/>
    </location>
</feature>
<feature type="region of interest" description="Disordered" evidence="1">
    <location>
        <begin position="1723"/>
        <end position="1806"/>
    </location>
</feature>
<feature type="region of interest" description="Disordered" evidence="1">
    <location>
        <begin position="5973"/>
        <end position="6000"/>
    </location>
</feature>
<protein>
    <submittedName>
        <fullName evidence="2">Proteophosphoglycan ppg4, related</fullName>
    </submittedName>
</protein>
<feature type="compositionally biased region" description="Basic and acidic residues" evidence="1">
    <location>
        <begin position="1208"/>
        <end position="1235"/>
    </location>
</feature>
<feature type="region of interest" description="Disordered" evidence="1">
    <location>
        <begin position="2623"/>
        <end position="2665"/>
    </location>
</feature>
<feature type="compositionally biased region" description="Basic and acidic residues" evidence="1">
    <location>
        <begin position="3592"/>
        <end position="3636"/>
    </location>
</feature>
<feature type="compositionally biased region" description="Polar residues" evidence="1">
    <location>
        <begin position="67"/>
        <end position="83"/>
    </location>
</feature>
<feature type="compositionally biased region" description="Basic and acidic residues" evidence="1">
    <location>
        <begin position="6156"/>
        <end position="6734"/>
    </location>
</feature>
<feature type="compositionally biased region" description="Acidic residues" evidence="1">
    <location>
        <begin position="3508"/>
        <end position="3517"/>
    </location>
</feature>
<feature type="compositionally biased region" description="Basic and acidic residues" evidence="1">
    <location>
        <begin position="4275"/>
        <end position="4320"/>
    </location>
</feature>
<feature type="compositionally biased region" description="Basic and acidic residues" evidence="1">
    <location>
        <begin position="2623"/>
        <end position="2652"/>
    </location>
</feature>
<feature type="compositionally biased region" description="Basic and acidic residues" evidence="1">
    <location>
        <begin position="5439"/>
        <end position="5469"/>
    </location>
</feature>
<feature type="compositionally biased region" description="Basic and acidic residues" evidence="1">
    <location>
        <begin position="4405"/>
        <end position="4428"/>
    </location>
</feature>
<feature type="region of interest" description="Disordered" evidence="1">
    <location>
        <begin position="1996"/>
        <end position="2033"/>
    </location>
</feature>
<feature type="region of interest" description="Disordered" evidence="1">
    <location>
        <begin position="3034"/>
        <end position="3403"/>
    </location>
</feature>
<feature type="compositionally biased region" description="Low complexity" evidence="1">
    <location>
        <begin position="6800"/>
        <end position="6814"/>
    </location>
</feature>
<feature type="compositionally biased region" description="Basic and acidic residues" evidence="1">
    <location>
        <begin position="1140"/>
        <end position="1175"/>
    </location>
</feature>
<feature type="compositionally biased region" description="Polar residues" evidence="1">
    <location>
        <begin position="6120"/>
        <end position="6130"/>
    </location>
</feature>
<feature type="region of interest" description="Disordered" evidence="1">
    <location>
        <begin position="5094"/>
        <end position="5184"/>
    </location>
</feature>
<feature type="compositionally biased region" description="Basic and acidic residues" evidence="1">
    <location>
        <begin position="582"/>
        <end position="604"/>
    </location>
</feature>
<feature type="compositionally biased region" description="Basic and acidic residues" evidence="1">
    <location>
        <begin position="4160"/>
        <end position="4206"/>
    </location>
</feature>
<feature type="region of interest" description="Disordered" evidence="1">
    <location>
        <begin position="60"/>
        <end position="85"/>
    </location>
</feature>
<feature type="compositionally biased region" description="Basic and acidic residues" evidence="1">
    <location>
        <begin position="5300"/>
        <end position="5317"/>
    </location>
</feature>
<feature type="region of interest" description="Disordered" evidence="1">
    <location>
        <begin position="4878"/>
        <end position="4922"/>
    </location>
</feature>
<feature type="compositionally biased region" description="Basic and acidic residues" evidence="1">
    <location>
        <begin position="3321"/>
        <end position="3351"/>
    </location>
</feature>
<feature type="region of interest" description="Disordered" evidence="1">
    <location>
        <begin position="5024"/>
        <end position="5065"/>
    </location>
</feature>
<feature type="region of interest" description="Disordered" evidence="1">
    <location>
        <begin position="4450"/>
        <end position="4493"/>
    </location>
</feature>
<feature type="region of interest" description="Disordered" evidence="1">
    <location>
        <begin position="4275"/>
        <end position="4428"/>
    </location>
</feature>
<feature type="compositionally biased region" description="Basic and acidic residues" evidence="1">
    <location>
        <begin position="1538"/>
        <end position="1575"/>
    </location>
</feature>
<keyword evidence="3" id="KW-1185">Reference proteome</keyword>
<feature type="region of interest" description="Disordered" evidence="1">
    <location>
        <begin position="1930"/>
        <end position="1977"/>
    </location>
</feature>
<feature type="region of interest" description="Disordered" evidence="1">
    <location>
        <begin position="1428"/>
        <end position="1476"/>
    </location>
</feature>
<feature type="region of interest" description="Disordered" evidence="1">
    <location>
        <begin position="2121"/>
        <end position="2274"/>
    </location>
</feature>
<feature type="compositionally biased region" description="Basic and acidic residues" evidence="1">
    <location>
        <begin position="4631"/>
        <end position="4644"/>
    </location>
</feature>
<feature type="compositionally biased region" description="Basic and acidic residues" evidence="1">
    <location>
        <begin position="1723"/>
        <end position="1755"/>
    </location>
</feature>
<feature type="compositionally biased region" description="Basic and acidic residues" evidence="1">
    <location>
        <begin position="1039"/>
        <end position="1067"/>
    </location>
</feature>
<feature type="compositionally biased region" description="Basic and acidic residues" evidence="1">
    <location>
        <begin position="2295"/>
        <end position="2325"/>
    </location>
</feature>
<feature type="region of interest" description="Disordered" evidence="1">
    <location>
        <begin position="5376"/>
        <end position="5542"/>
    </location>
</feature>
<feature type="region of interest" description="Disordered" evidence="1">
    <location>
        <begin position="1590"/>
        <end position="1631"/>
    </location>
</feature>
<feature type="compositionally biased region" description="Polar residues" evidence="1">
    <location>
        <begin position="5228"/>
        <end position="5241"/>
    </location>
</feature>
<feature type="region of interest" description="Disordered" evidence="1">
    <location>
        <begin position="1838"/>
        <end position="1861"/>
    </location>
</feature>
<feature type="compositionally biased region" description="Basic and acidic residues" evidence="1">
    <location>
        <begin position="4885"/>
        <end position="4922"/>
    </location>
</feature>
<feature type="compositionally biased region" description="Basic and acidic residues" evidence="1">
    <location>
        <begin position="1253"/>
        <end position="1292"/>
    </location>
</feature>
<feature type="region of interest" description="Disordered" evidence="1">
    <location>
        <begin position="517"/>
        <end position="894"/>
    </location>
</feature>
<feature type="compositionally biased region" description="Basic and acidic residues" evidence="1">
    <location>
        <begin position="4063"/>
        <end position="4092"/>
    </location>
</feature>
<dbReference type="InParanoid" id="F0VCM1"/>
<proteinExistence type="predicted"/>
<feature type="region of interest" description="Disordered" evidence="1">
    <location>
        <begin position="970"/>
        <end position="1019"/>
    </location>
</feature>
<feature type="compositionally biased region" description="Basic and acidic residues" evidence="1">
    <location>
        <begin position="3421"/>
        <end position="3465"/>
    </location>
</feature>
<dbReference type="OrthoDB" id="10520260at2759"/>
<feature type="compositionally biased region" description="Low complexity" evidence="1">
    <location>
        <begin position="123"/>
        <end position="134"/>
    </location>
</feature>
<feature type="compositionally biased region" description="Basic and acidic residues" evidence="1">
    <location>
        <begin position="3362"/>
        <end position="3393"/>
    </location>
</feature>
<feature type="region of interest" description="Disordered" evidence="1">
    <location>
        <begin position="2511"/>
        <end position="2543"/>
    </location>
</feature>
<feature type="region of interest" description="Disordered" evidence="1">
    <location>
        <begin position="4956"/>
        <end position="5006"/>
    </location>
</feature>
<feature type="compositionally biased region" description="Polar residues" evidence="1">
    <location>
        <begin position="524"/>
        <end position="534"/>
    </location>
</feature>
<reference evidence="3" key="1">
    <citation type="journal article" date="2012" name="PLoS Pathog.">
        <title>Comparative genomics of the apicomplexan parasites Toxoplasma gondii and Neospora caninum: Coccidia differing in host range and transmission strategy.</title>
        <authorList>
            <person name="Reid A.J."/>
            <person name="Vermont S.J."/>
            <person name="Cotton J.A."/>
            <person name="Harris D."/>
            <person name="Hill-Cawthorne G.A."/>
            <person name="Konen-Waisman S."/>
            <person name="Latham S.M."/>
            <person name="Mourier T."/>
            <person name="Norton R."/>
            <person name="Quail M.A."/>
            <person name="Sanders M."/>
            <person name="Shanmugam D."/>
            <person name="Sohal A."/>
            <person name="Wasmuth J.D."/>
            <person name="Brunk B."/>
            <person name="Grigg M.E."/>
            <person name="Howard J.C."/>
            <person name="Parkinson J."/>
            <person name="Roos D.S."/>
            <person name="Trees A.J."/>
            <person name="Berriman M."/>
            <person name="Pain A."/>
            <person name="Wastling J.M."/>
        </authorList>
    </citation>
    <scope>NUCLEOTIDE SEQUENCE [LARGE SCALE GENOMIC DNA]</scope>
    <source>
        <strain evidence="3">Liverpool</strain>
    </source>
</reference>
<feature type="compositionally biased region" description="Acidic residues" evidence="1">
    <location>
        <begin position="703"/>
        <end position="712"/>
    </location>
</feature>
<feature type="compositionally biased region" description="Low complexity" evidence="1">
    <location>
        <begin position="622"/>
        <end position="639"/>
    </location>
</feature>
<feature type="region of interest" description="Disordered" evidence="1">
    <location>
        <begin position="2295"/>
        <end position="2374"/>
    </location>
</feature>
<feature type="compositionally biased region" description="Basic and acidic residues" evidence="1">
    <location>
        <begin position="1428"/>
        <end position="1463"/>
    </location>
</feature>
<feature type="compositionally biased region" description="Basic and acidic residues" evidence="1">
    <location>
        <begin position="642"/>
        <end position="659"/>
    </location>
</feature>
<dbReference type="Proteomes" id="UP000007494">
    <property type="component" value="Chromosome V"/>
</dbReference>
<evidence type="ECO:0000313" key="2">
    <source>
        <dbReference type="EMBL" id="CBZ51710.1"/>
    </source>
</evidence>
<feature type="compositionally biased region" description="Basic and acidic residues" evidence="1">
    <location>
        <begin position="2352"/>
        <end position="2374"/>
    </location>
</feature>
<feature type="compositionally biased region" description="Basic and acidic residues" evidence="1">
    <location>
        <begin position="4598"/>
        <end position="4621"/>
    </location>
</feature>
<feature type="region of interest" description="Disordered" evidence="1">
    <location>
        <begin position="4543"/>
        <end position="4577"/>
    </location>
</feature>
<feature type="compositionally biased region" description="Basic and acidic residues" evidence="1">
    <location>
        <begin position="4006"/>
        <end position="4035"/>
    </location>
</feature>
<feature type="region of interest" description="Disordered" evidence="1">
    <location>
        <begin position="337"/>
        <end position="380"/>
    </location>
</feature>
<accession>F0VCM1</accession>
<feature type="region of interest" description="Disordered" evidence="1">
    <location>
        <begin position="434"/>
        <end position="488"/>
    </location>
</feature>
<feature type="compositionally biased region" description="Basic and acidic residues" evidence="1">
    <location>
        <begin position="3818"/>
        <end position="3864"/>
    </location>
</feature>
<feature type="region of interest" description="Disordered" evidence="1">
    <location>
        <begin position="2965"/>
        <end position="3000"/>
    </location>
</feature>
<feature type="region of interest" description="Disordered" evidence="1">
    <location>
        <begin position="2680"/>
        <end position="2947"/>
    </location>
</feature>
<feature type="compositionally biased region" description="Basic and acidic residues" evidence="1">
    <location>
        <begin position="3492"/>
        <end position="3507"/>
    </location>
</feature>
<feature type="compositionally biased region" description="Basic and acidic residues" evidence="1">
    <location>
        <begin position="788"/>
        <end position="843"/>
    </location>
</feature>
<feature type="compositionally biased region" description="Basic and acidic residues" evidence="1">
    <location>
        <begin position="4217"/>
        <end position="4256"/>
    </location>
</feature>
<feature type="region of interest" description="Disordered" evidence="1">
    <location>
        <begin position="1098"/>
        <end position="1119"/>
    </location>
</feature>
<feature type="compositionally biased region" description="Basic and acidic residues" evidence="1">
    <location>
        <begin position="5708"/>
        <end position="5717"/>
    </location>
</feature>
<feature type="region of interest" description="Disordered" evidence="1">
    <location>
        <begin position="4840"/>
        <end position="4862"/>
    </location>
</feature>
<feature type="compositionally biased region" description="Basic and acidic residues" evidence="1">
    <location>
        <begin position="2121"/>
        <end position="2154"/>
    </location>
</feature>
<feature type="compositionally biased region" description="Polar residues" evidence="1">
    <location>
        <begin position="5984"/>
        <end position="5997"/>
    </location>
</feature>
<feature type="compositionally biased region" description="Basic and acidic residues" evidence="1">
    <location>
        <begin position="3034"/>
        <end position="3062"/>
    </location>
</feature>
<feature type="region of interest" description="Disordered" evidence="1">
    <location>
        <begin position="3547"/>
        <end position="3572"/>
    </location>
</feature>
<evidence type="ECO:0000256" key="1">
    <source>
        <dbReference type="SAM" id="MobiDB-lite"/>
    </source>
</evidence>
<feature type="compositionally biased region" description="Basic and acidic residues" evidence="1">
    <location>
        <begin position="4848"/>
        <end position="4862"/>
    </location>
</feature>
<feature type="compositionally biased region" description="Basic and acidic residues" evidence="1">
    <location>
        <begin position="3664"/>
        <end position="3693"/>
    </location>
</feature>
<feature type="region of interest" description="Disordered" evidence="1">
    <location>
        <begin position="1133"/>
        <end position="1175"/>
    </location>
</feature>
<feature type="compositionally biased region" description="Basic and acidic residues" evidence="1">
    <location>
        <begin position="3932"/>
        <end position="3978"/>
    </location>
</feature>
<feature type="compositionally biased region" description="Basic and acidic residues" evidence="1">
    <location>
        <begin position="2735"/>
        <end position="2781"/>
    </location>
</feature>
<feature type="compositionally biased region" description="Basic and acidic residues" evidence="1">
    <location>
        <begin position="2182"/>
        <end position="2196"/>
    </location>
</feature>
<feature type="region of interest" description="Disordered" evidence="1">
    <location>
        <begin position="4590"/>
        <end position="4807"/>
    </location>
</feature>
<feature type="region of interest" description="Disordered" evidence="1">
    <location>
        <begin position="123"/>
        <end position="200"/>
    </location>
</feature>
<feature type="compositionally biased region" description="Basic and acidic residues" evidence="1">
    <location>
        <begin position="5768"/>
        <end position="5780"/>
    </location>
</feature>
<feature type="compositionally biased region" description="Basic and acidic residues" evidence="1">
    <location>
        <begin position="1495"/>
        <end position="1527"/>
    </location>
</feature>
<feature type="compositionally biased region" description="Basic and acidic residues" evidence="1">
    <location>
        <begin position="4656"/>
        <end position="4701"/>
    </location>
</feature>
<feature type="compositionally biased region" description="Basic and acidic residues" evidence="1">
    <location>
        <begin position="1596"/>
        <end position="1631"/>
    </location>
</feature>
<gene>
    <name evidence="2" type="ORF">NCLIV_015050</name>
</gene>
<dbReference type="VEuPathDB" id="ToxoDB:NCLIV_015050"/>
<feature type="region of interest" description="Disordered" evidence="1">
    <location>
        <begin position="913"/>
        <end position="951"/>
    </location>
</feature>
<feature type="compositionally biased region" description="Basic and acidic residues" evidence="1">
    <location>
        <begin position="5516"/>
        <end position="5542"/>
    </location>
</feature>
<feature type="compositionally biased region" description="Basic and acidic residues" evidence="1">
    <location>
        <begin position="4347"/>
        <end position="4377"/>
    </location>
</feature>
<feature type="compositionally biased region" description="Basic and acidic residues" evidence="1">
    <location>
        <begin position="4785"/>
        <end position="4807"/>
    </location>
</feature>
<dbReference type="GeneID" id="13444177"/>
<feature type="compositionally biased region" description="Basic and acidic residues" evidence="1">
    <location>
        <begin position="2224"/>
        <end position="2261"/>
    </location>
</feature>
<feature type="region of interest" description="Disordered" evidence="1">
    <location>
        <begin position="6786"/>
        <end position="6817"/>
    </location>
</feature>
<feature type="compositionally biased region" description="Basic and acidic residues" evidence="1">
    <location>
        <begin position="5825"/>
        <end position="5834"/>
    </location>
</feature>
<feature type="compositionally biased region" description="Basic and acidic residues" evidence="1">
    <location>
        <begin position="3136"/>
        <end position="3180"/>
    </location>
</feature>
<feature type="region of interest" description="Disordered" evidence="1">
    <location>
        <begin position="3421"/>
        <end position="3517"/>
    </location>
</feature>
<feature type="region of interest" description="Disordered" evidence="1">
    <location>
        <begin position="1208"/>
        <end position="1363"/>
    </location>
</feature>
<organism evidence="2 3">
    <name type="scientific">Neospora caninum (strain Liverpool)</name>
    <dbReference type="NCBI Taxonomy" id="572307"/>
    <lineage>
        <taxon>Eukaryota</taxon>
        <taxon>Sar</taxon>
        <taxon>Alveolata</taxon>
        <taxon>Apicomplexa</taxon>
        <taxon>Conoidasida</taxon>
        <taxon>Coccidia</taxon>
        <taxon>Eucoccidiorida</taxon>
        <taxon>Eimeriorina</taxon>
        <taxon>Sarcocystidae</taxon>
        <taxon>Neospora</taxon>
    </lineage>
</organism>
<feature type="compositionally biased region" description="Basic and acidic residues" evidence="1">
    <location>
        <begin position="1840"/>
        <end position="1861"/>
    </location>
</feature>
<feature type="region of interest" description="Disordered" evidence="1">
    <location>
        <begin position="6118"/>
        <end position="6753"/>
    </location>
</feature>
<feature type="region of interest" description="Disordered" evidence="1">
    <location>
        <begin position="5825"/>
        <end position="5869"/>
    </location>
</feature>
<feature type="region of interest" description="Disordered" evidence="1">
    <location>
        <begin position="5222"/>
        <end position="5345"/>
    </location>
</feature>
<feature type="region of interest" description="Disordered" evidence="1">
    <location>
        <begin position="2395"/>
        <end position="2434"/>
    </location>
</feature>
<feature type="compositionally biased region" description="Low complexity" evidence="1">
    <location>
        <begin position="5038"/>
        <end position="5049"/>
    </location>
</feature>
<feature type="compositionally biased region" description="Polar residues" evidence="1">
    <location>
        <begin position="5688"/>
        <end position="5704"/>
    </location>
</feature>
<feature type="region of interest" description="Disordered" evidence="1">
    <location>
        <begin position="1883"/>
        <end position="1916"/>
    </location>
</feature>
<feature type="compositionally biased region" description="Basic and acidic residues" evidence="1">
    <location>
        <begin position="1332"/>
        <end position="1352"/>
    </location>
</feature>
<feature type="compositionally biased region" description="Basic and acidic residues" evidence="1">
    <location>
        <begin position="363"/>
        <end position="380"/>
    </location>
</feature>
<feature type="compositionally biased region" description="Basic and acidic residues" evidence="1">
    <location>
        <begin position="2922"/>
        <end position="2937"/>
    </location>
</feature>
<feature type="compositionally biased region" description="Basic and acidic residues" evidence="1">
    <location>
        <begin position="1310"/>
        <end position="1323"/>
    </location>
</feature>
<feature type="region of interest" description="Disordered" evidence="1">
    <location>
        <begin position="2557"/>
        <end position="2604"/>
    </location>
</feature>
<feature type="compositionally biased region" description="Basic and acidic residues" evidence="1">
    <location>
        <begin position="856"/>
        <end position="894"/>
    </location>
</feature>
<dbReference type="RefSeq" id="XP_003881743.1">
    <property type="nucleotide sequence ID" value="XM_003881694.1"/>
</dbReference>
<feature type="compositionally biased region" description="Basic and acidic residues" evidence="1">
    <location>
        <begin position="3246"/>
        <end position="3287"/>
    </location>
</feature>
<dbReference type="EMBL" id="FR823386">
    <property type="protein sequence ID" value="CBZ51710.1"/>
    <property type="molecule type" value="Genomic_DNA"/>
</dbReference>
<feature type="compositionally biased region" description="Basic and acidic residues" evidence="1">
    <location>
        <begin position="3891"/>
        <end position="3921"/>
    </location>
</feature>
<dbReference type="OMA" id="EMVMFGP"/>
<feature type="compositionally biased region" description="Low complexity" evidence="1">
    <location>
        <begin position="5248"/>
        <end position="5266"/>
    </location>
</feature>
<feature type="region of interest" description="Disordered" evidence="1">
    <location>
        <begin position="1495"/>
        <end position="1575"/>
    </location>
</feature>
<feature type="compositionally biased region" description="Basic and acidic residues" evidence="1">
    <location>
        <begin position="3721"/>
        <end position="3750"/>
    </location>
</feature>
<feature type="compositionally biased region" description="Basic and acidic residues" evidence="1">
    <location>
        <begin position="1938"/>
        <end position="1977"/>
    </location>
</feature>
<feature type="compositionally biased region" description="Basic and acidic residues" evidence="1">
    <location>
        <begin position="4450"/>
        <end position="4491"/>
    </location>
</feature>
<feature type="region of interest" description="Disordered" evidence="1">
    <location>
        <begin position="2064"/>
        <end position="2091"/>
    </location>
</feature>
<feature type="compositionally biased region" description="Basic and acidic residues" evidence="1">
    <location>
        <begin position="3077"/>
        <end position="3108"/>
    </location>
</feature>
<feature type="compositionally biased region" description="Basic and acidic residues" evidence="1">
    <location>
        <begin position="2794"/>
        <end position="2838"/>
    </location>
</feature>
<feature type="compositionally biased region" description="Basic and acidic residues" evidence="1">
    <location>
        <begin position="3777"/>
        <end position="3800"/>
    </location>
</feature>
<evidence type="ECO:0000313" key="3">
    <source>
        <dbReference type="Proteomes" id="UP000007494"/>
    </source>
</evidence>
<feature type="compositionally biased region" description="Basic and acidic residues" evidence="1">
    <location>
        <begin position="4712"/>
        <end position="4751"/>
    </location>
</feature>
<sequence>MQIPPVAANRTAGHGRDSRVVVPVSWRDGGVATDGGAQIDVEQRPATCFAFQSVAVHGVSYRRGPRDQSQTSSPSRGTSQDSIASRVEEARMEAAAAERGSSRVAQDGGSMIRRFLTSVFSSSSGQQKSSRISSLRSPGVYHGRDGTLRGRRLTRSREAGTKRERRRKTSEYVRGNGEVEAPPGMSVSAGSGDRTAGSESLVSSSNSVSAVCSPHNAPGDSSRLMAASSAIPRLNLFWLQRRSGSSPSDACNSMNPEEKKADVYRALFSNDEEESMRLDTSRLTAQQTGAARSASEPLVNREDLQIAPETQLRKRITGVSSGRFVPKSVTTGRRQLAVTAGAEETEGSKPTSLAPGQEPALLLERESPGNDNRTERELPRAKDVPVCPHMPWSALSEDRFGREVSSPHAVSGYIRETSPPAAARCAELRGSRFHTPSAQQQRPEALPDMHWQTSSVSPCTRPAVRSRSAEATGMSVSSGPYSDMRTVGAGADTPIRRRAALATSIGKERRRLFTWNAGGKHESNITNLDPSSTVEGRGKGLPSEPSPRTKAGSPSFEAYLTDTVSKSSAGDEAAKVGQKQAEPPRRTEASFSRVESHDSLEDGARFCVRGQRTESETQTASAVPATEPETLTTEDLLVTQRRRSDGSASRERIEEDGQHETGALGGGMTIQVRSPAPCKSDLLLETGTGRRSADGPPPPPLESMDESMDNPTDEGGRQSDPPTPPEPHPQSVKPASLQPKQPHVLSNTPAAVPRSRHRLLKNVHQSDKRVRNAGTHDALPVANTEPPEMVRNREGDKGAKVREAGDERLVTRRNGKDAATDHSEKVESDEGDKVEKAAEEGAEKLVVFGPMTEAEAEAREAGDERFVTARDGTDAATDHSAKVESDDGDKVEKAAEEGAEKLVVFGPMTEAEVKARDAGDERLVTARDGTRASPDHSAKVESDDGDKVEKAAEEGAEKLVVFGPMTEAEVKARDAGDERLVTRRNGKDAATDHSEKVESDEGEKVENAAEEGAEEMVMFGPMTEAEVKARDAGDERLVTARDGTHASADHSEKVESDDGDKVEKAAEEGAEEMVMFGPMTEAEVKARDAGDERLVTARDGTEAATDHSEKVESDEGDKVDKAVEEGAEKLVVFGPMTAGEAKEREAGDERLVTARDGTDAATDHSEKVESDDGDKVVKAAEEGAEKLVVFGPMTEAEVKARVAGDERLVTARDGTRASPDHSEKVESDDGDKVENGSEEGAEKLVVFGPMTEAEVKARDAGDERLVTRRNGKDAATDHSEKVESDEGEKVENAAEEGAEEMVMFGPMTEAEVKARDAGDERLVTRRSGTHASADHSEKVESDDGDKVEKAAEEGAEEMVMFGPMTEAEAKARDAGDERLVTARDGTDAATDHSEKVESDDGDKVVKAAEEGAEKLVVFGPMTEAEVKARDAGDERLVTRRNGKDAATDHSEKVESVEREKVENAAEEGAEEMVMFGPMTEAEVKARDAGDERLVTARDGTHASADHSEKVESDDGDKVEKAAEKGAEEMVMFGPMTEAEVKARDAGDERLVTARDGTEAATDNSEKVESDEGDKVDKAVEEGAEKLVVFGPMTAGEAKEREAGDERLVTARDGTDAATDHSEKVESDDGDKVVKAAEEGAEKLVVFGPMTEAEVKARVAGDERLVTARDGTRASPDHSEKVESDDGDKVEKAAEEGAEKLVVFGPMTEAEAKARVARDERLVTARDGTRASSDHSAKVESDDGDKVEKAAEEGAEKLVVFGPMTAGEAKEREAGDERLVTARDGTRASSDHSAKVESDDGDKVEKAAEEGAEKLVVFGPMTKAEVKARDAGDECLVTARDGTDAATDHREKVESDDGDKVEKAAEEGAEEMVMFGPMTKAEVKAREAGDERLVTARDGTDAATDHSEKVESDDGDKVVKAAEEGAEKLVVFGPMTAGEAKEREAGDERLVTARDGTDAATDHSEKVESDDGDKVEKAAEEGAEEMVMFGPMTEAEVKARDAGDERLVSARDGTDAATDHREKVESDDGDKVEKAAEEGAEKLVVFGPMTEAEVKARVAGDERLVTARDGTRASPDHSEKVESDDGDKVEKAAEEGAEKLVVFGPMTEAEAKARVARDERLVTARDGTRASSDHSAKVESDDGDKVEKAAEEGAEKLVVFGPMTAGEAKEREAGDESLVSARDGTDAATDHREKVESDDGDKVDEAAEQGAEKLVVFGPMTAGEATERDAGDERLVTARDRTDATTDHSEKVESDDGDKVESGSEEGAEEMVMFGPMTEAEVKARDAGDERLVTARDGTEAATDHCEKVESDDGDKVEKAAEEGAEKLVVFGPMTGGEARSRDAGDESLVTARDGKRASPDHSEKVESDDGDKVEKAVEEGAEKLVVFGPMTEAEVKARDAGDERLATARDGTHASADHSAKVESDEGDKVEKAAEEGAEKLVVFGPMTKAEVKARDAGDECLVTARDGTDAATDHREKVESDDGDKVEKAAEEGAEKLVVFGPMTKAEVKAREAGDERLVTARDGTDAATDHSEKVESDDGDKVVKAAEEGAEKLVVFGPMTAGEAKEREAGDERLVTARDGTDAATDHSEKVESDDGDKVEKAAEEGAEEMVMFGPMTEAEVKARDAGDERLVSARDGTDAATDHREKVESDDGDKVDEAAEGGAEKLVVFGPMTEAEVKARDAGDERLVTRRNGKDAATDHSAKVESDEGEKVEKAAEEGAEKLVMFGPMTEAEVKARQAGDERLVSARDGTHASADHSEKVESDDGDKVEKAAEEGAEKLVVFGPMTAGEAKAREAGDERLVTARDGKRASPDHSAKVESDDGDKVEKAAEKGAEEMVMFRPMTEAEVKARDAGDERLVTARDGTHASADHSEKVESDEGDKVENGSEEGAEEMVMFGPMTKAEARSRDSADDPLVTARDGKRASPDHSEKVESDDGDKVDEAAEGGAEKLVVFGPMTEAEVKARDAGDERLVTRRNGKDAATDHSAKVESDEGEKVEKAAEEGAEKLVMFGPMTEAEVKARDAGDERLVTARDGTHASPDHSEKVESDEGEKVEKAAEEGAEEMVMFGPMTEAEVKAREAGDERLVSARDGTDAATDHREKVESDDGDKVDEAAEGGAEKLVVFGPMTAGEAKARQAGDERLVTARDGTHASADHSEKVESDDGDKVDKAAEEGAEKLVVFGPMTEAEAKAREAGDERLVTARDGKRASPDHSAKVESDDGDKVEKAAEKGAEEMVMFRPMTEAEVKARDAGDERLVTARDGTHASADHSEKVESDDGDKVENGSEEGAEEMVMFGPMTKAEARSRDSADDPLVTARDGKRASPDHSEKVESDDGDKVEKAAEEGAEKLVVFGPMTEAEVKAREAGDERLVSARDGTDAATDHSAKVESDDGDKVDEAAEGGAEKLVVFGPMTKAEVKARDAGDERLVTARDGTRASPDHSAKVESDDGDKVEKAAEEGAEKLVVFGPMTAGEAKEREAGDESLVTARDGKRASSDHSEKVESDDGDKVDEAAEEGAEKLVVFGPMTEAEVKARVARDERLVSARDGTDAATDHSEKVESDEGEKVEKAAERGAEKLIVFGPMTAGEAKARQGGDERLVTARDGTRASADHSEKVESDDGDKVDKAAEEGAEKLVVFGPMTAGEAKEREAGDESLVTARDGTRASPDHSAKVESDDGDKVDKAAEEGAEKLVVFGPMTAGEAKEREAGDESLVTARDGTRASPDHSAKVESDDGDKVEKAAEEGAEKLVVFGPMTAGEAKEREAGDESFVTARDGKRPSPDHSEKVESDDGDKVEMAAEEGAEKLVVFGPMTEAEARSRDAGDERLVTARDGTRASPDHSAKVESDDGDKVEKAAEEGAEKLVVFGPMTAGEAKEREAGDESLVTARDGKRASPDHSEKVESDDGDKVEKAAEEGAEKLVVFGPMTEAEARSRDAGDERLVTARDGTRASPDHSEKVESDDGDKVEKAAEEGAEKLVVFGPMTEAEARSRDAGDESLVTARDGTRASPDHSEKVESDDGDKVEKAAEEGAEKLVVFGPMTAGEAKEREAGDESLVTARDGTRASPDHSAKVESDDGDKVEKAAEEGAEKLVVFGPMTAGEAKEREAGDESLVTARDGKRASPDHSEKVESDDGDKVEKAAEEGAEKLVVFGPMTEAEARSRDAGDERLVTARDGTRASPDHSEKVESDDGDKVEKAAEEGAEKLVVFGPVTEAEARSRDAGDERLVTARDGTRASPDHSEKVESDDGDKVEKAAEEGAEKLVVFGPMTEAEVKARDAGDERLVSARDGTRASPDHREKVESDDGDKVEKAAEEGAEKLVVFGPMTAGEAKEREAGDESLVTARDGKRASPDHSEKVESDDGDKVEKAATEGAEKLVVFGPMTAGEAKEREAGDESLVTARDGTDAATDHSAKVESDDGDKVEKAAEEGAEKLVAFGPMTEAEVKVREAGDERLVTARDGKDAATDHSEKVESDEGEKVEKAAEEGAEKLVVFGPMTEAEVKARDAGAKVESDEGDKVDKAAEEGAEKLVVFGPMTKAEVKARDAGDERLVTARDGTRASPDHSAKVEIDDGDKVDKAAEEGAEKLVVFGPMTEAEARSRDAGDERLVTARDGKRASPDHSAMVQSDDGDKVEKAAEEGAEKLVVLGPMTAGEAKEREAGDERLVTARDGTRASPDHSEKVESDDGDKVEKAAEEGAEKLVVFGPMTEAEAKAREAGDERLVTRRNGKDAATDHSAKVESDEGEKVENAAEQGAEKLVVFSPMTAGEAKARDSADDPLVTARDGKRASPDHSEKIESDDGDKVEKAVEEGAEKLVVFGPMTEAEVKARDAGDERLVTASDGTHALPDHSAKVESDDGDMVEKAAKEGAEKLVVFGPMTAGEARSRDAGDERLVTARDGTRASPDHSEKVESDDGDKVDKAAEEGAEKLVMFGPLMEAEARSRDAADERLVTVRDGLSAGNDQSEGVASRTGGGRVVDGEVGRTEAREVGNEAQAKGRKAAGGKMAAARCAEVDGRLRSAGAAGLGRTEGSGRGAGAAASEAPRGSSLGWTRSGRLAQSSVRAEPCAVPAAASPYGSLELCQPPSEAYGRKAFAARSGGTKREPSPPNWTEAAEEEEMNRVDSSVCSSPPLSPRYVPARNPSRSHPAVPPLDLYWLKGDRTRGRGPTKRRSARELCTATEREVPALPRISTVSGVPSVQASDDPEAIKADIIASLFEDSSEFETLPKQQTEESVSSTSDRVPPRGPGASASSPSPSSQLRRPGQAPRPQHLPDMNGSEMSAQTAARGLSPAHGVEAQSKTDDSGRPLEATPRKVEPASGCVSAPSVRRAHRAKTASSAQHSVEFFPRQAVAGRHEADSTPFHVKAWLRALRGATAPKAASPFSDGGCDRDPGMLSSAQSPKIASRPPSRHAPTDVLLRSSRNLSDGLKTHKAATAQKSDEDRKTRQLAGEEEHGGAARRMEETREQGMHTFEVPGGAEGRFPTGNCTAEVAAGSSRGDDRVVGSSKSATNKEGTPVRREMQMQPKQAEHLGGDATPKEVSDVERGRVLGAAAADPFLSKASHRTAEEASSGTCGDVRSAEAAQTAGVAPRGETRSRVEVIRSSPTVEPPRVTREKLGDETYDDEEHLFGKGSQPGVSAPGQKRGHSDRDRSWAVLQEPELESSLGKQIQGERVFSGISRPRDVVIESSQEAQPVGTSQTPTRTPRHVGELEEVQKPESISEPDQGDKWSIAPKHRELKPSSPCVQATRVTARIDSGAPRGHPWDLPSDKVHRQPDAPGERMSFPKAMNSAKLMGASKRARILRNPSAIVGAIPAARLADKARRQAVEGDEKPAMNSAVATTEHAKKSKLGTESSTQPSAPVKPSFGVAGKKKPVELVPIVGERESSLALLKAGEGDFVSAMSAKGRRSSASTFGFGGNARERLDAGRGAAIERGLGTVPGPGLLEREALMSRVPHQESVQRRGAKAASKLLHPNSPLAASGFSISSTTQQATQGPVPTKGKCQAQRVAAQSADAAQDARGASRSPQLLRISAESAHSPKVQDLDTCAFAKAKATRQNANAQVSPASVVDRPSSFGWSPVLAAASKWRDNPWGACGTDSDAPLSSSAVAAAIFAKAGGRSSSKPASQSEGRAGVQGQVATERTVDAAPNTSDEADGARERREEAKRRQQEAEAKRRAEEDRKRREEEAERERRKEEKQRQQEAEARRRAEEDLKRREEEAERERREEEKRRQQEAEARRRAEEDLKRREEEAERERREEEKRRQQEAEAKRRAEEDRKRREEEAEREKREEEKRRQQEAEARRRAEEDRKRREEEAEREKREEEKRRKQEAEARRRAEEDRKRREEEAERERREEEKRRQQEAEARRRAEEDRKRREEEAEREKREEEKRRKQEAEARRRAEEDRKRREEEAERERREEEKRRQQEAEARRRAEEDLKRREEEAERERREEEKRRQQEAEAKRRAEEDRKRREEEAEREKREEEKRRQQEAEARRRAEEDRKRREEETEREKREEEKRRQQEAEARRRAEEDRKRREEEAERERREEEKRRQQEAEARRRAEEDRKRREEEAEREKREEEKRRQQEAEARRRAEEDRKRREEEAEREKREEEKRRKQEAEARRRAEEDRKRREEEAERERREEEKRRQQEAEARRRAEEDRKRREEEAERERREEEKRRQQEAEARRRAEEDRKRREEETEREKREEEKRRKQEAEARRRAEENRRREEGEQKRHGRPAKNPIFAQSLGATRREEGIRQMNAYAVHLDEEEVRGIDGTITADLARTKGTAHSARNAGVCGPSSDQSDSCPSPGFLSSSLCSPAALTSNSSRRLAGSSDEEDLLSQIVCSKKAELEIASRLPVLGETAKELPAPAQAVANSSLDDGNVAIPGNQPSSVEGKRLYERRQALIRKHRAERDNTGPSPRDTFEMQERQRAEVLVLPPAREDSDVAMPAARQLFAESSHVVERHLYPVLPETKRMQRMRRVPISHNTTVLGGRASAKDRKSQGLGFFGWLLREHSSTEGFDS</sequence>
<feature type="compositionally biased region" description="Basic and acidic residues" evidence="1">
    <location>
        <begin position="3191"/>
        <end position="3237"/>
    </location>
</feature>
<feature type="region of interest" description="Disordered" evidence="1">
    <location>
        <begin position="1665"/>
        <end position="1691"/>
    </location>
</feature>
<feature type="compositionally biased region" description="Basic and acidic residues" evidence="1">
    <location>
        <begin position="1767"/>
        <end position="1806"/>
    </location>
</feature>
<dbReference type="eggNOG" id="KOG4307">
    <property type="taxonomic scope" value="Eukaryota"/>
</dbReference>
<feature type="compositionally biased region" description="Basic and acidic residues" evidence="1">
    <location>
        <begin position="4979"/>
        <end position="4992"/>
    </location>
</feature>
<feature type="compositionally biased region" description="Basic and acidic residues" evidence="1">
    <location>
        <begin position="2680"/>
        <end position="2724"/>
    </location>
</feature>
<feature type="region of interest" description="Disordered" evidence="1">
    <location>
        <begin position="5554"/>
        <end position="5787"/>
    </location>
</feature>
<feature type="compositionally biased region" description="Gly residues" evidence="1">
    <location>
        <begin position="5025"/>
        <end position="5037"/>
    </location>
</feature>
<feature type="compositionally biased region" description="Basic and acidic residues" evidence="1">
    <location>
        <begin position="2565"/>
        <end position="2604"/>
    </location>
</feature>